<accession>A0A5C4XS05</accession>
<dbReference type="Proteomes" id="UP000311605">
    <property type="component" value="Unassembled WGS sequence"/>
</dbReference>
<reference evidence="1 2" key="1">
    <citation type="submission" date="2019-06" db="EMBL/GenBank/DDBJ databases">
        <title>The draft genome of Rhizobium smilacinae PTYR-5.</title>
        <authorList>
            <person name="Liu L."/>
            <person name="Li L."/>
            <person name="Zhang X."/>
        </authorList>
    </citation>
    <scope>NUCLEOTIDE SEQUENCE [LARGE SCALE GENOMIC DNA]</scope>
    <source>
        <strain evidence="1 2">PTYR-5</strain>
    </source>
</reference>
<evidence type="ECO:0000313" key="2">
    <source>
        <dbReference type="Proteomes" id="UP000311605"/>
    </source>
</evidence>
<keyword evidence="2" id="KW-1185">Reference proteome</keyword>
<gene>
    <name evidence="1" type="ORF">FHP24_06060</name>
</gene>
<dbReference type="OrthoDB" id="8448149at2"/>
<comment type="caution">
    <text evidence="1">The sequence shown here is derived from an EMBL/GenBank/DDBJ whole genome shotgun (WGS) entry which is preliminary data.</text>
</comment>
<evidence type="ECO:0000313" key="1">
    <source>
        <dbReference type="EMBL" id="TNM65801.1"/>
    </source>
</evidence>
<dbReference type="EMBL" id="VDMN01000001">
    <property type="protein sequence ID" value="TNM65801.1"/>
    <property type="molecule type" value="Genomic_DNA"/>
</dbReference>
<protein>
    <submittedName>
        <fullName evidence="1">Uncharacterized protein</fullName>
    </submittedName>
</protein>
<dbReference type="AlphaFoldDB" id="A0A5C4XS05"/>
<proteinExistence type="predicted"/>
<name>A0A5C4XS05_9HYPH</name>
<dbReference type="RefSeq" id="WP_139674282.1">
    <property type="nucleotide sequence ID" value="NZ_VDMN01000001.1"/>
</dbReference>
<sequence length="119" mass="12922">MLNARVRKIVSNSAPQDSIVFIVEVNADQELSHVWDIPDLSARKAALREVSSRIKAPVIDTLNAYEPLGLKVVNTMNGSMQLIAKGPAAAWKQAIGEHSDLFDGRQVDLVPNEASFAAI</sequence>
<organism evidence="1 2">
    <name type="scientific">Aliirhizobium smilacinae</name>
    <dbReference type="NCBI Taxonomy" id="1395944"/>
    <lineage>
        <taxon>Bacteria</taxon>
        <taxon>Pseudomonadati</taxon>
        <taxon>Pseudomonadota</taxon>
        <taxon>Alphaproteobacteria</taxon>
        <taxon>Hyphomicrobiales</taxon>
        <taxon>Rhizobiaceae</taxon>
        <taxon>Aliirhizobium</taxon>
    </lineage>
</organism>